<proteinExistence type="predicted"/>
<protein>
    <submittedName>
        <fullName evidence="1">Uncharacterized protein</fullName>
    </submittedName>
</protein>
<reference evidence="1" key="1">
    <citation type="journal article" date="2014" name="Front. Microbiol.">
        <title>High frequency of phylogenetically diverse reductive dehalogenase-homologous genes in deep subseafloor sedimentary metagenomes.</title>
        <authorList>
            <person name="Kawai M."/>
            <person name="Futagami T."/>
            <person name="Toyoda A."/>
            <person name="Takaki Y."/>
            <person name="Nishi S."/>
            <person name="Hori S."/>
            <person name="Arai W."/>
            <person name="Tsubouchi T."/>
            <person name="Morono Y."/>
            <person name="Uchiyama I."/>
            <person name="Ito T."/>
            <person name="Fujiyama A."/>
            <person name="Inagaki F."/>
            <person name="Takami H."/>
        </authorList>
    </citation>
    <scope>NUCLEOTIDE SEQUENCE</scope>
    <source>
        <strain evidence="1">Expedition CK06-06</strain>
    </source>
</reference>
<organism evidence="1">
    <name type="scientific">marine sediment metagenome</name>
    <dbReference type="NCBI Taxonomy" id="412755"/>
    <lineage>
        <taxon>unclassified sequences</taxon>
        <taxon>metagenomes</taxon>
        <taxon>ecological metagenomes</taxon>
    </lineage>
</organism>
<comment type="caution">
    <text evidence="1">The sequence shown here is derived from an EMBL/GenBank/DDBJ whole genome shotgun (WGS) entry which is preliminary data.</text>
</comment>
<name>X0TL19_9ZZZZ</name>
<evidence type="ECO:0000313" key="1">
    <source>
        <dbReference type="EMBL" id="GAF93934.1"/>
    </source>
</evidence>
<accession>X0TL19</accession>
<dbReference type="AlphaFoldDB" id="X0TL19"/>
<dbReference type="EMBL" id="BARS01010471">
    <property type="protein sequence ID" value="GAF93934.1"/>
    <property type="molecule type" value="Genomic_DNA"/>
</dbReference>
<feature type="non-terminal residue" evidence="1">
    <location>
        <position position="1"/>
    </location>
</feature>
<sequence>LLLDYHVLYTRQAVSNALALNPPDLWRNKYLKNKYQKQFDYTQQQKAQQAEEFLAKQEELALKLSKHSAGWRQWTPLGK</sequence>
<gene>
    <name evidence="1" type="ORF">S01H1_19397</name>
</gene>